<evidence type="ECO:0000313" key="6">
    <source>
        <dbReference type="Proteomes" id="UP001501586"/>
    </source>
</evidence>
<reference evidence="6" key="1">
    <citation type="journal article" date="2019" name="Int. J. Syst. Evol. Microbiol.">
        <title>The Global Catalogue of Microorganisms (GCM) 10K type strain sequencing project: providing services to taxonomists for standard genome sequencing and annotation.</title>
        <authorList>
            <consortium name="The Broad Institute Genomics Platform"/>
            <consortium name="The Broad Institute Genome Sequencing Center for Infectious Disease"/>
            <person name="Wu L."/>
            <person name="Ma J."/>
        </authorList>
    </citation>
    <scope>NUCLEOTIDE SEQUENCE [LARGE SCALE GENOMIC DNA]</scope>
    <source>
        <strain evidence="6">JCM 17458</strain>
    </source>
</reference>
<dbReference type="EMBL" id="BAABAZ010000006">
    <property type="protein sequence ID" value="GAA4284864.1"/>
    <property type="molecule type" value="Genomic_DNA"/>
</dbReference>
<keyword evidence="6" id="KW-1185">Reference proteome</keyword>
<dbReference type="NCBIfam" id="TIGR04037">
    <property type="entry name" value="LLM_duo_CE1759"/>
    <property type="match status" value="1"/>
</dbReference>
<evidence type="ECO:0000313" key="5">
    <source>
        <dbReference type="EMBL" id="GAA4284864.1"/>
    </source>
</evidence>
<sequence length="205" mass="21278">MHTIVAISGGVGSPSSSTKLADRILGAVRDQLQLTGVPAQVEVIELRPLAHDLVDMTLTGIASEALGEVFDTVQQAHGVVVVTPVYNAAPLGLLSLFWQLFPDAGLRGIPVLLAATGGTARHSLALDGQLRPLITYLKGLALPTTVFAATDDWGSPEAVSGLGSRIAVAAEELARLVAAQPAETRDVFDDLDPEGVTPFDQLLGG</sequence>
<dbReference type="RefSeq" id="WP_236862831.1">
    <property type="nucleotide sequence ID" value="NZ_BAABAZ010000006.1"/>
</dbReference>
<evidence type="ECO:0000256" key="2">
    <source>
        <dbReference type="ARBA" id="ARBA00022643"/>
    </source>
</evidence>
<dbReference type="InterPro" id="IPR051814">
    <property type="entry name" value="NAD(P)H-dep_FMN_reductase"/>
</dbReference>
<comment type="caution">
    <text evidence="5">The sequence shown here is derived from an EMBL/GenBank/DDBJ whole genome shotgun (WGS) entry which is preliminary data.</text>
</comment>
<organism evidence="5 6">
    <name type="scientific">Brevibacterium daeguense</name>
    <dbReference type="NCBI Taxonomy" id="909936"/>
    <lineage>
        <taxon>Bacteria</taxon>
        <taxon>Bacillati</taxon>
        <taxon>Actinomycetota</taxon>
        <taxon>Actinomycetes</taxon>
        <taxon>Micrococcales</taxon>
        <taxon>Brevibacteriaceae</taxon>
        <taxon>Brevibacterium</taxon>
    </lineage>
</organism>
<name>A0ABP8ELQ3_9MICO</name>
<dbReference type="InterPro" id="IPR023932">
    <property type="entry name" value="CE1759_FMN_reduct"/>
</dbReference>
<proteinExistence type="predicted"/>
<dbReference type="SUPFAM" id="SSF52218">
    <property type="entry name" value="Flavoproteins"/>
    <property type="match status" value="1"/>
</dbReference>
<evidence type="ECO:0000259" key="4">
    <source>
        <dbReference type="Pfam" id="PF03358"/>
    </source>
</evidence>
<feature type="domain" description="NADPH-dependent FMN reductase-like" evidence="4">
    <location>
        <begin position="3"/>
        <end position="151"/>
    </location>
</feature>
<keyword evidence="3" id="KW-0560">Oxidoreductase</keyword>
<dbReference type="PANTHER" id="PTHR43408">
    <property type="entry name" value="FMN REDUCTASE (NADPH)"/>
    <property type="match status" value="1"/>
</dbReference>
<dbReference type="Proteomes" id="UP001501586">
    <property type="component" value="Unassembled WGS sequence"/>
</dbReference>
<accession>A0ABP8ELQ3</accession>
<keyword evidence="2" id="KW-0288">FMN</keyword>
<dbReference type="InterPro" id="IPR029039">
    <property type="entry name" value="Flavoprotein-like_sf"/>
</dbReference>
<gene>
    <name evidence="5" type="ORF">GCM10022261_23950</name>
</gene>
<dbReference type="PANTHER" id="PTHR43408:SF2">
    <property type="entry name" value="FMN REDUCTASE (NADPH)"/>
    <property type="match status" value="1"/>
</dbReference>
<evidence type="ECO:0000256" key="1">
    <source>
        <dbReference type="ARBA" id="ARBA00022630"/>
    </source>
</evidence>
<keyword evidence="1" id="KW-0285">Flavoprotein</keyword>
<evidence type="ECO:0000256" key="3">
    <source>
        <dbReference type="ARBA" id="ARBA00023002"/>
    </source>
</evidence>
<dbReference type="InterPro" id="IPR005025">
    <property type="entry name" value="FMN_Rdtase-like_dom"/>
</dbReference>
<dbReference type="Pfam" id="PF03358">
    <property type="entry name" value="FMN_red"/>
    <property type="match status" value="1"/>
</dbReference>
<protein>
    <submittedName>
        <fullName evidence="5">FMN reductase</fullName>
    </submittedName>
</protein>
<dbReference type="Gene3D" id="3.40.50.360">
    <property type="match status" value="1"/>
</dbReference>